<dbReference type="InterPro" id="IPR036071">
    <property type="entry name" value="AMMECR1_dom_sf"/>
</dbReference>
<dbReference type="NCBIfam" id="TIGR00296">
    <property type="entry name" value="TIGR00296 family protein"/>
    <property type="match status" value="1"/>
</dbReference>
<dbReference type="CDD" id="cd07361">
    <property type="entry name" value="MEMO_like"/>
    <property type="match status" value="1"/>
</dbReference>
<dbReference type="Pfam" id="PF01875">
    <property type="entry name" value="Memo"/>
    <property type="match status" value="1"/>
</dbReference>
<evidence type="ECO:0000259" key="3">
    <source>
        <dbReference type="PROSITE" id="PS51112"/>
    </source>
</evidence>
<accession>A0A7K0K2A3</accession>
<organism evidence="4 5">
    <name type="scientific">Mobiluncus porci</name>
    <dbReference type="NCBI Taxonomy" id="2652278"/>
    <lineage>
        <taxon>Bacteria</taxon>
        <taxon>Bacillati</taxon>
        <taxon>Actinomycetota</taxon>
        <taxon>Actinomycetes</taxon>
        <taxon>Actinomycetales</taxon>
        <taxon>Actinomycetaceae</taxon>
        <taxon>Mobiluncus</taxon>
    </lineage>
</organism>
<protein>
    <recommendedName>
        <fullName evidence="2">MEMO1 family protein FYJ63_04830</fullName>
    </recommendedName>
</protein>
<evidence type="ECO:0000313" key="4">
    <source>
        <dbReference type="EMBL" id="MST49559.1"/>
    </source>
</evidence>
<dbReference type="Gene3D" id="3.30.1490.150">
    <property type="entry name" value="Hypothetical protein ph0010, domain 2"/>
    <property type="match status" value="1"/>
</dbReference>
<reference evidence="4 5" key="1">
    <citation type="submission" date="2019-08" db="EMBL/GenBank/DDBJ databases">
        <title>In-depth cultivation of the pig gut microbiome towards novel bacterial diversity and tailored functional studies.</title>
        <authorList>
            <person name="Wylensek D."/>
            <person name="Hitch T.C.A."/>
            <person name="Clavel T."/>
        </authorList>
    </citation>
    <scope>NUCLEOTIDE SEQUENCE [LARGE SCALE GENOMIC DNA]</scope>
    <source>
        <strain evidence="4 5">RF-GAM-744-WT-7</strain>
    </source>
</reference>
<dbReference type="SUPFAM" id="SSF143447">
    <property type="entry name" value="AMMECR1-like"/>
    <property type="match status" value="1"/>
</dbReference>
<dbReference type="HAMAP" id="MF_00055">
    <property type="entry name" value="MEMO1"/>
    <property type="match status" value="1"/>
</dbReference>
<sequence>MANVRPPAVAGSFYPSDPAELQGMVDTLLEQATTLVTPVIPRDVGGKPLRELVALQVPHAGYIYSGVIAAAGYQLLRGLKPKRVVVAGPTHRVGVRGIALSKAAAFATPLGELPVDQAAQSYLEANAELVKFFEPSHEEEHSLEVQLPFLQTVLKGVDFKIVPLAVGDCPPDKVSAALQTLRQLPGEDPSDTLIVISSDLSHYLPYDEARQVDAITLTQALSLEYPLDPRQACGSFAWSGMNRLARKVKLQAELLANANSGDTAGDRNRVVGYSAVAYWKYNLPSSQEGIPDEYGSRFPALARRVLEGAFAEPRKEPQRSVTDFTTGDPVLETLLDAPGAAFVTLTKSGELRGCIGSLAAHRKLGEDIAQNAMAAALEDPRFPPVRFEELSELRIEVSVLSEPRPFDRNPGETEADYLGRLRPGVDGVILRKGYNRATFLPQVWEDLPQVRDFIDHLLRKAGLRPTDFDAEVQLETYQVQAWSE</sequence>
<comment type="caution">
    <text evidence="4">The sequence shown here is derived from an EMBL/GenBank/DDBJ whole genome shotgun (WGS) entry which is preliminary data.</text>
</comment>
<dbReference type="AlphaFoldDB" id="A0A7K0K2A3"/>
<dbReference type="InterPro" id="IPR023473">
    <property type="entry name" value="AMMECR1"/>
</dbReference>
<keyword evidence="5" id="KW-1185">Reference proteome</keyword>
<dbReference type="RefSeq" id="WP_154544377.1">
    <property type="nucleotide sequence ID" value="NZ_VUMY01000007.1"/>
</dbReference>
<dbReference type="InterPro" id="IPR027623">
    <property type="entry name" value="AmmeMemoSam_A"/>
</dbReference>
<evidence type="ECO:0000313" key="5">
    <source>
        <dbReference type="Proteomes" id="UP000442535"/>
    </source>
</evidence>
<dbReference type="Proteomes" id="UP000442535">
    <property type="component" value="Unassembled WGS sequence"/>
</dbReference>
<dbReference type="PROSITE" id="PS51112">
    <property type="entry name" value="AMMECR1"/>
    <property type="match status" value="1"/>
</dbReference>
<dbReference type="Pfam" id="PF01871">
    <property type="entry name" value="AMMECR1"/>
    <property type="match status" value="1"/>
</dbReference>
<dbReference type="Gene3D" id="3.40.830.10">
    <property type="entry name" value="LigB-like"/>
    <property type="match status" value="1"/>
</dbReference>
<proteinExistence type="inferred from homology"/>
<evidence type="ECO:0000256" key="1">
    <source>
        <dbReference type="ARBA" id="ARBA00006315"/>
    </source>
</evidence>
<comment type="similarity">
    <text evidence="1 2">Belongs to the MEMO1 family.</text>
</comment>
<dbReference type="Gene3D" id="3.30.700.20">
    <property type="entry name" value="Hypothetical protein ph0010, domain 1"/>
    <property type="match status" value="1"/>
</dbReference>
<feature type="domain" description="AMMECR1" evidence="3">
    <location>
        <begin position="293"/>
        <end position="484"/>
    </location>
</feature>
<dbReference type="NCBIfam" id="TIGR04335">
    <property type="entry name" value="AmmeMemoSam_A"/>
    <property type="match status" value="1"/>
</dbReference>
<dbReference type="InterPro" id="IPR002737">
    <property type="entry name" value="MEMO1_fam"/>
</dbReference>
<dbReference type="PANTHER" id="PTHR11060">
    <property type="entry name" value="PROTEIN MEMO1"/>
    <property type="match status" value="1"/>
</dbReference>
<evidence type="ECO:0000256" key="2">
    <source>
        <dbReference type="HAMAP-Rule" id="MF_00055"/>
    </source>
</evidence>
<gene>
    <name evidence="4" type="primary">amrB</name>
    <name evidence="4" type="ORF">FYJ63_04830</name>
</gene>
<dbReference type="PANTHER" id="PTHR11060:SF0">
    <property type="entry name" value="PROTEIN MEMO1"/>
    <property type="match status" value="1"/>
</dbReference>
<dbReference type="InterPro" id="IPR002733">
    <property type="entry name" value="AMMECR1_domain"/>
</dbReference>
<dbReference type="InterPro" id="IPR027485">
    <property type="entry name" value="AMMECR1_N"/>
</dbReference>
<dbReference type="NCBIfam" id="TIGR04336">
    <property type="entry name" value="AmmeMemoSam_B"/>
    <property type="match status" value="1"/>
</dbReference>
<dbReference type="EMBL" id="VUMY01000007">
    <property type="protein sequence ID" value="MST49559.1"/>
    <property type="molecule type" value="Genomic_DNA"/>
</dbReference>
<name>A0A7K0K2A3_9ACTO</name>